<protein>
    <submittedName>
        <fullName evidence="3">Protein FAR1-RELATED SEQUENCE 5-like</fullName>
    </submittedName>
</protein>
<accession>A0A5B6WS63</accession>
<reference evidence="4" key="1">
    <citation type="journal article" date="2019" name="Plant Biotechnol. J.">
        <title>Genome sequencing of the Australian wild diploid species Gossypium australe highlights disease resistance and delayed gland morphogenesis.</title>
        <authorList>
            <person name="Cai Y."/>
            <person name="Cai X."/>
            <person name="Wang Q."/>
            <person name="Wang P."/>
            <person name="Zhang Y."/>
            <person name="Cai C."/>
            <person name="Xu Y."/>
            <person name="Wang K."/>
            <person name="Zhou Z."/>
            <person name="Wang C."/>
            <person name="Geng S."/>
            <person name="Li B."/>
            <person name="Dong Q."/>
            <person name="Hou Y."/>
            <person name="Wang H."/>
            <person name="Ai P."/>
            <person name="Liu Z."/>
            <person name="Yi F."/>
            <person name="Sun M."/>
            <person name="An G."/>
            <person name="Cheng J."/>
            <person name="Zhang Y."/>
            <person name="Shi Q."/>
            <person name="Xie Y."/>
            <person name="Shi X."/>
            <person name="Chang Y."/>
            <person name="Huang F."/>
            <person name="Chen Y."/>
            <person name="Hong S."/>
            <person name="Mi L."/>
            <person name="Sun Q."/>
            <person name="Zhang L."/>
            <person name="Zhou B."/>
            <person name="Peng R."/>
            <person name="Zhang X."/>
            <person name="Liu F."/>
        </authorList>
    </citation>
    <scope>NUCLEOTIDE SEQUENCE [LARGE SCALE GENOMIC DNA]</scope>
    <source>
        <strain evidence="4">cv. PA1801</strain>
    </source>
</reference>
<keyword evidence="4" id="KW-1185">Reference proteome</keyword>
<organism evidence="3 4">
    <name type="scientific">Gossypium australe</name>
    <dbReference type="NCBI Taxonomy" id="47621"/>
    <lineage>
        <taxon>Eukaryota</taxon>
        <taxon>Viridiplantae</taxon>
        <taxon>Streptophyta</taxon>
        <taxon>Embryophyta</taxon>
        <taxon>Tracheophyta</taxon>
        <taxon>Spermatophyta</taxon>
        <taxon>Magnoliopsida</taxon>
        <taxon>eudicotyledons</taxon>
        <taxon>Gunneridae</taxon>
        <taxon>Pentapetalae</taxon>
        <taxon>rosids</taxon>
        <taxon>malvids</taxon>
        <taxon>Malvales</taxon>
        <taxon>Malvaceae</taxon>
        <taxon>Malvoideae</taxon>
        <taxon>Gossypium</taxon>
    </lineage>
</organism>
<dbReference type="Pfam" id="PF10551">
    <property type="entry name" value="MULE"/>
    <property type="match status" value="1"/>
</dbReference>
<gene>
    <name evidence="3" type="ORF">EPI10_006815</name>
</gene>
<sequence length="163" mass="19220">MEDALEYNTKYAKQEDFGIRKNCITKYRKNQEIIGQLFVCSKDRKYLEKGDKVQEPSDETRVGYKALIYVSKKHVNKWMAYKYFGDVAFDPTYLTNRYKIPFVPFTRVNHHHSILFGCALLWDEIEETFVWLLNTWLEAMFSFHPKTIITDQDGGIINAVAMV</sequence>
<evidence type="ECO:0000259" key="1">
    <source>
        <dbReference type="Pfam" id="PF03101"/>
    </source>
</evidence>
<dbReference type="InterPro" id="IPR018289">
    <property type="entry name" value="MULE_transposase_dom"/>
</dbReference>
<evidence type="ECO:0000259" key="2">
    <source>
        <dbReference type="Pfam" id="PF10551"/>
    </source>
</evidence>
<feature type="domain" description="FAR1" evidence="1">
    <location>
        <begin position="7"/>
        <end position="82"/>
    </location>
</feature>
<dbReference type="Proteomes" id="UP000325315">
    <property type="component" value="Unassembled WGS sequence"/>
</dbReference>
<dbReference type="Pfam" id="PF03101">
    <property type="entry name" value="FAR1"/>
    <property type="match status" value="1"/>
</dbReference>
<dbReference type="AlphaFoldDB" id="A0A5B6WS63"/>
<comment type="caution">
    <text evidence="3">The sequence shown here is derived from an EMBL/GenBank/DDBJ whole genome shotgun (WGS) entry which is preliminary data.</text>
</comment>
<dbReference type="PANTHER" id="PTHR47718:SF13">
    <property type="entry name" value="OS09G0290500 PROTEIN"/>
    <property type="match status" value="1"/>
</dbReference>
<evidence type="ECO:0000313" key="3">
    <source>
        <dbReference type="EMBL" id="KAA3484749.1"/>
    </source>
</evidence>
<dbReference type="InterPro" id="IPR004330">
    <property type="entry name" value="FAR1_DNA_bnd_dom"/>
</dbReference>
<dbReference type="EMBL" id="SMMG02000002">
    <property type="protein sequence ID" value="KAA3484749.1"/>
    <property type="molecule type" value="Genomic_DNA"/>
</dbReference>
<dbReference type="PANTHER" id="PTHR47718">
    <property type="entry name" value="OS01G0519700 PROTEIN"/>
    <property type="match status" value="1"/>
</dbReference>
<name>A0A5B6WS63_9ROSI</name>
<feature type="domain" description="MULE transposase" evidence="2">
    <location>
        <begin position="88"/>
        <end position="162"/>
    </location>
</feature>
<evidence type="ECO:0000313" key="4">
    <source>
        <dbReference type="Proteomes" id="UP000325315"/>
    </source>
</evidence>
<proteinExistence type="predicted"/>
<dbReference type="OrthoDB" id="2402896at2759"/>